<reference evidence="6 7" key="1">
    <citation type="submission" date="2015-10" db="EMBL/GenBank/DDBJ databases">
        <title>Metagenome-Assembled Genomes uncover a global brackish microbiome.</title>
        <authorList>
            <person name="Hugerth L.W."/>
            <person name="Larsson J."/>
            <person name="Alneberg J."/>
            <person name="Lindh M.V."/>
            <person name="Legrand C."/>
            <person name="Pinhassi J."/>
            <person name="Andersson A.F."/>
        </authorList>
    </citation>
    <scope>NUCLEOTIDE SEQUENCE [LARGE SCALE GENOMIC DNA]</scope>
    <source>
        <strain evidence="6">BACL15 MAG-120619-bin91</strain>
    </source>
</reference>
<evidence type="ECO:0000256" key="3">
    <source>
        <dbReference type="ARBA" id="ARBA00011233"/>
    </source>
</evidence>
<dbReference type="PANTHER" id="PTHR30246">
    <property type="entry name" value="2-KETO-3-DEOXY-6-PHOSPHOGLUCONATE ALDOLASE"/>
    <property type="match status" value="1"/>
</dbReference>
<keyword evidence="4" id="KW-0456">Lyase</keyword>
<evidence type="ECO:0000256" key="5">
    <source>
        <dbReference type="ARBA" id="ARBA00023277"/>
    </source>
</evidence>
<comment type="similarity">
    <text evidence="2">Belongs to the KHG/KDPG aldolase family.</text>
</comment>
<dbReference type="PROSITE" id="PS00160">
    <property type="entry name" value="ALDOLASE_KDPG_KHG_2"/>
    <property type="match status" value="1"/>
</dbReference>
<name>A0A0R2PE19_9ACTN</name>
<dbReference type="EMBL" id="LIAM01000025">
    <property type="protein sequence ID" value="KRO36145.1"/>
    <property type="molecule type" value="Genomic_DNA"/>
</dbReference>
<dbReference type="AlphaFoldDB" id="A0A0R2PE19"/>
<evidence type="ECO:0000256" key="2">
    <source>
        <dbReference type="ARBA" id="ARBA00006906"/>
    </source>
</evidence>
<comment type="subunit">
    <text evidence="3">Homotrimer.</text>
</comment>
<evidence type="ECO:0000256" key="1">
    <source>
        <dbReference type="ARBA" id="ARBA00004761"/>
    </source>
</evidence>
<dbReference type="SUPFAM" id="SSF51569">
    <property type="entry name" value="Aldolase"/>
    <property type="match status" value="1"/>
</dbReference>
<dbReference type="PANTHER" id="PTHR30246:SF1">
    <property type="entry name" value="2-DEHYDRO-3-DEOXY-6-PHOSPHOGALACTONATE ALDOLASE-RELATED"/>
    <property type="match status" value="1"/>
</dbReference>
<dbReference type="Gene3D" id="3.20.20.70">
    <property type="entry name" value="Aldolase class I"/>
    <property type="match status" value="1"/>
</dbReference>
<organism evidence="6 7">
    <name type="scientific">Actinobacteria bacterium BACL15 MAG-120619-bin91</name>
    <dbReference type="NCBI Taxonomy" id="1655562"/>
    <lineage>
        <taxon>Bacteria</taxon>
        <taxon>Bacillati</taxon>
        <taxon>Actinomycetota</taxon>
        <taxon>Actinomycetes</taxon>
        <taxon>Actinomycetes incertae sedis</taxon>
        <taxon>ac1 cluster</taxon>
    </lineage>
</organism>
<dbReference type="InterPro" id="IPR013785">
    <property type="entry name" value="Aldolase_TIM"/>
</dbReference>
<dbReference type="CDD" id="cd00452">
    <property type="entry name" value="KDPG_aldolase"/>
    <property type="match status" value="1"/>
</dbReference>
<evidence type="ECO:0000313" key="7">
    <source>
        <dbReference type="Proteomes" id="UP000053274"/>
    </source>
</evidence>
<evidence type="ECO:0008006" key="8">
    <source>
        <dbReference type="Google" id="ProtNLM"/>
    </source>
</evidence>
<comment type="caution">
    <text evidence="6">The sequence shown here is derived from an EMBL/GenBank/DDBJ whole genome shotgun (WGS) entry which is preliminary data.</text>
</comment>
<dbReference type="GO" id="GO:0016829">
    <property type="term" value="F:lyase activity"/>
    <property type="evidence" value="ECO:0007669"/>
    <property type="project" value="UniProtKB-KW"/>
</dbReference>
<gene>
    <name evidence="6" type="ORF">ABR54_02230</name>
</gene>
<protein>
    <recommendedName>
        <fullName evidence="8">2-dehydro-3-deoxyphosphogluconate aldolase</fullName>
    </recommendedName>
</protein>
<dbReference type="Pfam" id="PF01081">
    <property type="entry name" value="Aldolase"/>
    <property type="match status" value="1"/>
</dbReference>
<dbReference type="InterPro" id="IPR000887">
    <property type="entry name" value="Aldlse_KDPG_KHG"/>
</dbReference>
<evidence type="ECO:0000313" key="6">
    <source>
        <dbReference type="EMBL" id="KRO36145.1"/>
    </source>
</evidence>
<evidence type="ECO:0000256" key="4">
    <source>
        <dbReference type="ARBA" id="ARBA00023239"/>
    </source>
</evidence>
<proteinExistence type="inferred from homology"/>
<keyword evidence="5" id="KW-0119">Carbohydrate metabolism</keyword>
<accession>A0A0R2PE19</accession>
<dbReference type="Proteomes" id="UP000053274">
    <property type="component" value="Unassembled WGS sequence"/>
</dbReference>
<sequence length="208" mass="21685">MNQELINGVDFASGLVAIIRGNSTDQGRKFAQAFVDAGVDLIEFTTTTPGVFDLIEEFSGLNGVQIALGTAMSKQDVEDGKKAGAKIVISPHTSEEIIKATKSAGLVSVPGVATPTEIADALRYGGDILKFFPASSLGVNFLKSVREPFPGNTWMATGGIALADVDAWVKAGISGFGLGGPLTSGGVSEIAHRVKDFQRAILESKNNT</sequence>
<dbReference type="InterPro" id="IPR031338">
    <property type="entry name" value="KDPG/KHG_AS_2"/>
</dbReference>
<comment type="pathway">
    <text evidence="1">Carbohydrate acid metabolism.</text>
</comment>